<evidence type="ECO:0000313" key="2">
    <source>
        <dbReference type="EMBL" id="AIF47320.1"/>
    </source>
</evidence>
<reference evidence="2 3" key="1">
    <citation type="submission" date="2014-07" db="EMBL/GenBank/DDBJ databases">
        <title>Complete Genome Sequence of Dyella japonica Strain A8 Isolated from Malaysian Tropical Soil.</title>
        <authorList>
            <person name="Hui R.K.H."/>
            <person name="Chen J.-W."/>
            <person name="Chan K.-G."/>
            <person name="Leung F.C.C."/>
        </authorList>
    </citation>
    <scope>NUCLEOTIDE SEQUENCE [LARGE SCALE GENOMIC DNA]</scope>
    <source>
        <strain evidence="2 3">A8</strain>
    </source>
</reference>
<accession>A0A075K0G1</accession>
<dbReference type="AlphaFoldDB" id="A0A075K0G1"/>
<organism evidence="2 3">
    <name type="scientific">Dyella japonica A8</name>
    <dbReference type="NCBI Taxonomy" id="1217721"/>
    <lineage>
        <taxon>Bacteria</taxon>
        <taxon>Pseudomonadati</taxon>
        <taxon>Pseudomonadota</taxon>
        <taxon>Gammaproteobacteria</taxon>
        <taxon>Lysobacterales</taxon>
        <taxon>Rhodanobacteraceae</taxon>
        <taxon>Dyella</taxon>
    </lineage>
</organism>
<feature type="region of interest" description="Disordered" evidence="1">
    <location>
        <begin position="121"/>
        <end position="140"/>
    </location>
</feature>
<dbReference type="EMBL" id="CP008884">
    <property type="protein sequence ID" value="AIF47320.1"/>
    <property type="molecule type" value="Genomic_DNA"/>
</dbReference>
<evidence type="ECO:0000256" key="1">
    <source>
        <dbReference type="SAM" id="MobiDB-lite"/>
    </source>
</evidence>
<dbReference type="KEGG" id="dja:HY57_08565"/>
<dbReference type="Proteomes" id="UP000027987">
    <property type="component" value="Chromosome"/>
</dbReference>
<keyword evidence="3" id="KW-1185">Reference proteome</keyword>
<proteinExistence type="predicted"/>
<gene>
    <name evidence="2" type="ORF">HY57_08565</name>
</gene>
<evidence type="ECO:0000313" key="3">
    <source>
        <dbReference type="Proteomes" id="UP000027987"/>
    </source>
</evidence>
<protein>
    <submittedName>
        <fullName evidence="2">Uncharacterized protein</fullName>
    </submittedName>
</protein>
<name>A0A075K0G1_9GAMM</name>
<sequence>MDWNVDLFIDSKQDDTVPRLGQTQSLRADDEILWSPIVVTSRLLHQRDDSIARSTTATWAMQALEDLFEHILPVNVRGQHAFDVFKDKRCRPVAGKDFEVVLVEVVTMILFRHVMFHSSVSGAPHQGKRLARWASHQNPR</sequence>
<dbReference type="HOGENOM" id="CLU_1831989_0_0_6"/>